<dbReference type="AlphaFoldDB" id="A0A0C9WSD7"/>
<dbReference type="Proteomes" id="UP000054477">
    <property type="component" value="Unassembled WGS sequence"/>
</dbReference>
<gene>
    <name evidence="1" type="ORF">K443DRAFT_354950</name>
</gene>
<sequence length="61" mass="7062">MPMIRRIQEITTLPSQTIICDVRYTASMPQRSPSARCVFWAAQSFRSSFWRRGHYGKLIGA</sequence>
<dbReference type="HOGENOM" id="CLU_2922996_0_0_1"/>
<evidence type="ECO:0000313" key="2">
    <source>
        <dbReference type="Proteomes" id="UP000054477"/>
    </source>
</evidence>
<proteinExistence type="predicted"/>
<keyword evidence="2" id="KW-1185">Reference proteome</keyword>
<reference evidence="2" key="2">
    <citation type="submission" date="2015-01" db="EMBL/GenBank/DDBJ databases">
        <title>Evolutionary Origins and Diversification of the Mycorrhizal Mutualists.</title>
        <authorList>
            <consortium name="DOE Joint Genome Institute"/>
            <consortium name="Mycorrhizal Genomics Consortium"/>
            <person name="Kohler A."/>
            <person name="Kuo A."/>
            <person name="Nagy L.G."/>
            <person name="Floudas D."/>
            <person name="Copeland A."/>
            <person name="Barry K.W."/>
            <person name="Cichocki N."/>
            <person name="Veneault-Fourrey C."/>
            <person name="LaButti K."/>
            <person name="Lindquist E.A."/>
            <person name="Lipzen A."/>
            <person name="Lundell T."/>
            <person name="Morin E."/>
            <person name="Murat C."/>
            <person name="Riley R."/>
            <person name="Ohm R."/>
            <person name="Sun H."/>
            <person name="Tunlid A."/>
            <person name="Henrissat B."/>
            <person name="Grigoriev I.V."/>
            <person name="Hibbett D.S."/>
            <person name="Martin F."/>
        </authorList>
    </citation>
    <scope>NUCLEOTIDE SEQUENCE [LARGE SCALE GENOMIC DNA]</scope>
    <source>
        <strain evidence="2">LaAM-08-1</strain>
    </source>
</reference>
<organism evidence="1 2">
    <name type="scientific">Laccaria amethystina LaAM-08-1</name>
    <dbReference type="NCBI Taxonomy" id="1095629"/>
    <lineage>
        <taxon>Eukaryota</taxon>
        <taxon>Fungi</taxon>
        <taxon>Dikarya</taxon>
        <taxon>Basidiomycota</taxon>
        <taxon>Agaricomycotina</taxon>
        <taxon>Agaricomycetes</taxon>
        <taxon>Agaricomycetidae</taxon>
        <taxon>Agaricales</taxon>
        <taxon>Agaricineae</taxon>
        <taxon>Hydnangiaceae</taxon>
        <taxon>Laccaria</taxon>
    </lineage>
</organism>
<dbReference type="EMBL" id="KN838787">
    <property type="protein sequence ID" value="KIJ94555.1"/>
    <property type="molecule type" value="Genomic_DNA"/>
</dbReference>
<evidence type="ECO:0000313" key="1">
    <source>
        <dbReference type="EMBL" id="KIJ94555.1"/>
    </source>
</evidence>
<name>A0A0C9WSD7_9AGAR</name>
<protein>
    <submittedName>
        <fullName evidence="1">Unplaced genomic scaffold K443scaffold_252, whole genome shotgun sequence</fullName>
    </submittedName>
</protein>
<accession>A0A0C9WSD7</accession>
<reference evidence="1 2" key="1">
    <citation type="submission" date="2014-04" db="EMBL/GenBank/DDBJ databases">
        <authorList>
            <consortium name="DOE Joint Genome Institute"/>
            <person name="Kuo A."/>
            <person name="Kohler A."/>
            <person name="Nagy L.G."/>
            <person name="Floudas D."/>
            <person name="Copeland A."/>
            <person name="Barry K.W."/>
            <person name="Cichocki N."/>
            <person name="Veneault-Fourrey C."/>
            <person name="LaButti K."/>
            <person name="Lindquist E.A."/>
            <person name="Lipzen A."/>
            <person name="Lundell T."/>
            <person name="Morin E."/>
            <person name="Murat C."/>
            <person name="Sun H."/>
            <person name="Tunlid A."/>
            <person name="Henrissat B."/>
            <person name="Grigoriev I.V."/>
            <person name="Hibbett D.S."/>
            <person name="Martin F."/>
            <person name="Nordberg H.P."/>
            <person name="Cantor M.N."/>
            <person name="Hua S.X."/>
        </authorList>
    </citation>
    <scope>NUCLEOTIDE SEQUENCE [LARGE SCALE GENOMIC DNA]</scope>
    <source>
        <strain evidence="1 2">LaAM-08-1</strain>
    </source>
</reference>